<dbReference type="GO" id="GO:0070813">
    <property type="term" value="P:hydrogen sulfide metabolic process"/>
    <property type="evidence" value="ECO:0007669"/>
    <property type="project" value="TreeGrafter"/>
</dbReference>
<feature type="domain" description="Rhodanese" evidence="2">
    <location>
        <begin position="271"/>
        <end position="301"/>
    </location>
</feature>
<dbReference type="SUPFAM" id="SSF52821">
    <property type="entry name" value="Rhodanese/Cell cycle control phosphatase"/>
    <property type="match status" value="2"/>
</dbReference>
<protein>
    <recommendedName>
        <fullName evidence="2">Rhodanese domain-containing protein</fullName>
    </recommendedName>
</protein>
<dbReference type="EMBL" id="FWEY01000002">
    <property type="protein sequence ID" value="SLM51464.1"/>
    <property type="molecule type" value="Genomic_DNA"/>
</dbReference>
<name>A0A1W1IEM0_9LACT</name>
<dbReference type="InterPro" id="IPR051682">
    <property type="entry name" value="Mito_Persulfide_Diox"/>
</dbReference>
<dbReference type="STRING" id="43064.SAMN04488086_101333"/>
<dbReference type="InterPro" id="IPR036873">
    <property type="entry name" value="Rhodanese-like_dom_sf"/>
</dbReference>
<keyword evidence="4" id="KW-1185">Reference proteome</keyword>
<proteinExistence type="predicted"/>
<dbReference type="FunFam" id="3.60.15.10:FF:000030">
    <property type="entry name" value="Metallo-beta-lactamase family protein"/>
    <property type="match status" value="1"/>
</dbReference>
<accession>A0A1W1IEM0</accession>
<evidence type="ECO:0000313" key="3">
    <source>
        <dbReference type="EMBL" id="SLM51464.1"/>
    </source>
</evidence>
<dbReference type="PROSITE" id="PS50206">
    <property type="entry name" value="RHODANESE_3"/>
    <property type="match status" value="2"/>
</dbReference>
<dbReference type="GO" id="GO:0006749">
    <property type="term" value="P:glutathione metabolic process"/>
    <property type="evidence" value="ECO:0007669"/>
    <property type="project" value="InterPro"/>
</dbReference>
<dbReference type="CDD" id="cd07724">
    <property type="entry name" value="POD-like_MBL-fold"/>
    <property type="match status" value="1"/>
</dbReference>
<dbReference type="RefSeq" id="WP_086942266.1">
    <property type="nucleotide sequence ID" value="NZ_FONM01000001.1"/>
</dbReference>
<evidence type="ECO:0000259" key="2">
    <source>
        <dbReference type="PROSITE" id="PS50206"/>
    </source>
</evidence>
<dbReference type="Pfam" id="PF00753">
    <property type="entry name" value="Lactamase_B"/>
    <property type="match status" value="1"/>
</dbReference>
<dbReference type="GO" id="GO:0050313">
    <property type="term" value="F:sulfur dioxygenase activity"/>
    <property type="evidence" value="ECO:0007669"/>
    <property type="project" value="InterPro"/>
</dbReference>
<evidence type="ECO:0000256" key="1">
    <source>
        <dbReference type="ARBA" id="ARBA00022723"/>
    </source>
</evidence>
<dbReference type="OrthoDB" id="9784009at2"/>
<feature type="domain" description="Rhodanese" evidence="2">
    <location>
        <begin position="369"/>
        <end position="450"/>
    </location>
</feature>
<dbReference type="InterPro" id="IPR001763">
    <property type="entry name" value="Rhodanese-like_dom"/>
</dbReference>
<dbReference type="CDD" id="cd00158">
    <property type="entry name" value="RHOD"/>
    <property type="match status" value="1"/>
</dbReference>
<dbReference type="SMART" id="SM00849">
    <property type="entry name" value="Lactamase_B"/>
    <property type="match status" value="1"/>
</dbReference>
<dbReference type="Pfam" id="PF00581">
    <property type="entry name" value="Rhodanese"/>
    <property type="match status" value="1"/>
</dbReference>
<dbReference type="InterPro" id="IPR044528">
    <property type="entry name" value="POD-like_MBL-fold"/>
</dbReference>
<dbReference type="PANTHER" id="PTHR43084">
    <property type="entry name" value="PERSULFIDE DIOXYGENASE ETHE1"/>
    <property type="match status" value="1"/>
</dbReference>
<dbReference type="GO" id="GO:0046872">
    <property type="term" value="F:metal ion binding"/>
    <property type="evidence" value="ECO:0007669"/>
    <property type="project" value="UniProtKB-KW"/>
</dbReference>
<dbReference type="Gene3D" id="3.60.15.10">
    <property type="entry name" value="Ribonuclease Z/Hydroxyacylglutathione hydrolase-like"/>
    <property type="match status" value="1"/>
</dbReference>
<dbReference type="SMART" id="SM00450">
    <property type="entry name" value="RHOD"/>
    <property type="match status" value="1"/>
</dbReference>
<gene>
    <name evidence="3" type="ORF">TPAS_1140</name>
</gene>
<dbReference type="InterPro" id="IPR001279">
    <property type="entry name" value="Metallo-B-lactamas"/>
</dbReference>
<organism evidence="3 4">
    <name type="scientific">Trichococcus pasteurii</name>
    <dbReference type="NCBI Taxonomy" id="43064"/>
    <lineage>
        <taxon>Bacteria</taxon>
        <taxon>Bacillati</taxon>
        <taxon>Bacillota</taxon>
        <taxon>Bacilli</taxon>
        <taxon>Lactobacillales</taxon>
        <taxon>Carnobacteriaceae</taxon>
        <taxon>Trichococcus</taxon>
    </lineage>
</organism>
<dbReference type="Proteomes" id="UP000195985">
    <property type="component" value="Unassembled WGS sequence"/>
</dbReference>
<keyword evidence="1" id="KW-0479">Metal-binding</keyword>
<dbReference type="PANTHER" id="PTHR43084:SF1">
    <property type="entry name" value="PERSULFIDE DIOXYGENASE ETHE1, MITOCHONDRIAL"/>
    <property type="match status" value="1"/>
</dbReference>
<reference evidence="4" key="1">
    <citation type="submission" date="2016-04" db="EMBL/GenBank/DDBJ databases">
        <authorList>
            <person name="Strepis N."/>
        </authorList>
    </citation>
    <scope>NUCLEOTIDE SEQUENCE [LARGE SCALE GENOMIC DNA]</scope>
</reference>
<sequence>MFFKSFFNPQVAQFSYLVGCQKTGEAIIIDPLRALDDYIKAAEDEGLVITAATETHIHADYASGLRETGSRLGAKLYVSDMGGDDWRYQDLPEGSVLLQDGDIISVGKVKLEVLHTPGHTPESVSFLLTDIGGGSDIPMGLFTGDFIFVGDVGRPDLLEEAAHMQGTTEIGAKAMFRSLQKMADYPDHLQIWPGHGAGSACGKSLGAVPMTTLGYEKHNNWAFQYDEETSFIEALTQDQPEPPTYFARMKKINKLDSDAYMPYPVFPLQQAGPNDRVIDLRVKEMYQAGHIERTLNFPLNKKFLTYAGWFLDYEGQVTLIGTKEDAQSAARQLQLIGFDQVRGYLDAGQIADDKMTETITAAAFIALRQEKDLQILDVRSKSEWDEGHLSDAKRVILGKLLEDPLPFKRDEPLYVHCQSGVRSSVAIGALEERGFKKIVNILGGYTAIENSLNG</sequence>
<dbReference type="InterPro" id="IPR036866">
    <property type="entry name" value="RibonucZ/Hydroxyglut_hydro"/>
</dbReference>
<dbReference type="AlphaFoldDB" id="A0A1W1IEM0"/>
<evidence type="ECO:0000313" key="4">
    <source>
        <dbReference type="Proteomes" id="UP000195985"/>
    </source>
</evidence>
<dbReference type="Gene3D" id="3.40.250.10">
    <property type="entry name" value="Rhodanese-like domain"/>
    <property type="match status" value="2"/>
</dbReference>
<dbReference type="SUPFAM" id="SSF56281">
    <property type="entry name" value="Metallo-hydrolase/oxidoreductase"/>
    <property type="match status" value="1"/>
</dbReference>